<dbReference type="RefSeq" id="WP_008871153.1">
    <property type="nucleotide sequence ID" value="NZ_ACJN02000003.1"/>
</dbReference>
<evidence type="ECO:0000256" key="3">
    <source>
        <dbReference type="ARBA" id="ARBA00022573"/>
    </source>
</evidence>
<gene>
    <name evidence="6" type="primary">cobQ</name>
    <name evidence="10" type="ORF">Dthio_PD1143</name>
</gene>
<reference evidence="10" key="1">
    <citation type="submission" date="2010-05" db="EMBL/GenBank/DDBJ databases">
        <title>The draft genome of Desulfonatronospira thiodismutans ASO3-1.</title>
        <authorList>
            <consortium name="US DOE Joint Genome Institute (JGI-PGF)"/>
            <person name="Lucas S."/>
            <person name="Copeland A."/>
            <person name="Lapidus A."/>
            <person name="Cheng J.-F."/>
            <person name="Bruce D."/>
            <person name="Goodwin L."/>
            <person name="Pitluck S."/>
            <person name="Chertkov O."/>
            <person name="Brettin T."/>
            <person name="Detter J.C."/>
            <person name="Han C."/>
            <person name="Land M.L."/>
            <person name="Hauser L."/>
            <person name="Kyrpides N."/>
            <person name="Mikhailova N."/>
            <person name="Muyzer G."/>
            <person name="Woyke T."/>
        </authorList>
    </citation>
    <scope>NUCLEOTIDE SEQUENCE [LARGE SCALE GENOMIC DNA]</scope>
    <source>
        <strain evidence="10">ASO3-1</strain>
    </source>
</reference>
<dbReference type="InterPro" id="IPR002586">
    <property type="entry name" value="CobQ/CobB/MinD/ParA_Nub-bd_dom"/>
</dbReference>
<comment type="similarity">
    <text evidence="6">Belongs to the CobB/CobQ family. CobQ subfamily.</text>
</comment>
<dbReference type="Proteomes" id="UP000005496">
    <property type="component" value="Unassembled WGS sequence"/>
</dbReference>
<dbReference type="PANTHER" id="PTHR21343">
    <property type="entry name" value="DETHIOBIOTIN SYNTHETASE"/>
    <property type="match status" value="1"/>
</dbReference>
<dbReference type="OrthoDB" id="9808302at2"/>
<evidence type="ECO:0000259" key="8">
    <source>
        <dbReference type="Pfam" id="PF01656"/>
    </source>
</evidence>
<dbReference type="Gene3D" id="3.40.50.300">
    <property type="entry name" value="P-loop containing nucleotide triphosphate hydrolases"/>
    <property type="match status" value="1"/>
</dbReference>
<dbReference type="CDD" id="cd05389">
    <property type="entry name" value="CobQ_N"/>
    <property type="match status" value="1"/>
</dbReference>
<organism evidence="10 11">
    <name type="scientific">Desulfonatronospira thiodismutans ASO3-1</name>
    <dbReference type="NCBI Taxonomy" id="555779"/>
    <lineage>
        <taxon>Bacteria</taxon>
        <taxon>Pseudomonadati</taxon>
        <taxon>Thermodesulfobacteriota</taxon>
        <taxon>Desulfovibrionia</taxon>
        <taxon>Desulfovibrionales</taxon>
        <taxon>Desulfonatronovibrionaceae</taxon>
        <taxon>Desulfonatronospira</taxon>
    </lineage>
</organism>
<dbReference type="Gene3D" id="3.90.1150.10">
    <property type="entry name" value="Aspartate Aminotransferase, domain 1"/>
    <property type="match status" value="1"/>
</dbReference>
<comment type="caution">
    <text evidence="10">The sequence shown here is derived from an EMBL/GenBank/DDBJ whole genome shotgun (WGS) entry which is preliminary data.</text>
</comment>
<keyword evidence="11" id="KW-1185">Reference proteome</keyword>
<dbReference type="InterPro" id="IPR004838">
    <property type="entry name" value="NHTrfase_class1_PyrdxlP-BS"/>
</dbReference>
<dbReference type="SUPFAM" id="SSF53383">
    <property type="entry name" value="PLP-dependent transferases"/>
    <property type="match status" value="1"/>
</dbReference>
<dbReference type="UniPathway" id="UPA00148"/>
<dbReference type="HAMAP" id="MF_00028">
    <property type="entry name" value="CobQ"/>
    <property type="match status" value="1"/>
</dbReference>
<comment type="function">
    <text evidence="1">Decarboxylates L-threonine-O-3-phosphate to yield (R)-1-amino-2-propanol O-2-phosphate, the precursor for the linkage between the nucleotide loop and the corrin ring in cobalamin.</text>
</comment>
<evidence type="ECO:0000259" key="9">
    <source>
        <dbReference type="Pfam" id="PF07685"/>
    </source>
</evidence>
<dbReference type="InterPro" id="IPR033949">
    <property type="entry name" value="CobQ_GATase1"/>
</dbReference>
<dbReference type="Gene3D" id="3.40.640.10">
    <property type="entry name" value="Type I PLP-dependent aspartate aminotransferase-like (Major domain)"/>
    <property type="match status" value="1"/>
</dbReference>
<dbReference type="AlphaFoldDB" id="D6SSY8"/>
<dbReference type="InterPro" id="IPR015421">
    <property type="entry name" value="PyrdxlP-dep_Trfase_major"/>
</dbReference>
<accession>D6SSY8</accession>
<protein>
    <recommendedName>
        <fullName evidence="6">Cobyric acid synthase</fullName>
    </recommendedName>
</protein>
<dbReference type="CDD" id="cd01750">
    <property type="entry name" value="GATase1_CobQ"/>
    <property type="match status" value="1"/>
</dbReference>
<dbReference type="GO" id="GO:0030170">
    <property type="term" value="F:pyridoxal phosphate binding"/>
    <property type="evidence" value="ECO:0007669"/>
    <property type="project" value="InterPro"/>
</dbReference>
<sequence>MSTSPQQPHGGDISALARKSGLSPDAIVDFSASINPLGFPEWLRPLISTTLEKAAHYPDPGACDLVQAACRRYNTRPQEVLAGNGTAEIISLLPLAMNFKRAVIPAPTYADYARACLAAGLKVHRVNLDQALDFALDPAELAPHLQGRDLVFICRPNNPTGLDVDAAGIRRLAADFPDSLFVVDEAFGDFVPDFDSLVQNRPVNVTVLLSMTKMFALPGLRLGLALADPEVVRAVSGIQPFWSVNVLAQAAGVQALQDHEFVLKTREYVARKRNSLSQSLGEIPGIKIYPGQANFLLLGLDERLPEASELTVLLLEKHGLAVRDCSNFHGLDHRHVRVAVRSSRENQMLVRAMHSVLTAKPPRPAQSKPPAIMFQGTSSNAGKSILAAAMCRILLQDGYRPAPFKSQNMSLNSFVTSQGGEMGRAQVVQAQAARLEPDVRMNPVLLKPSSQTGCQVIINGQAVGNMGATGYVDYKPKAFQAARQAYDSLGREFDVLVLEGAGSPAEINLKSHDIVNMAMAEYARSPVLIVGDIDRGGVFASFAGTMEVLAEWERKLIRGFVVNKFRGDASLLGNAFELTLQHTGRPVVGVVPYMQNLDLPDEDSVGWKEGIKDQNGHAEDCVRVGVADLPHISNFTDFDALRLEPDVSLETVRSPNDLQGLDAVIIPGSKNVFQDLAWLDQTGLKAAISRLGSEQKVEIIGICGGLQMLGNEISDPFELESPGQKVQAAALLDIYTEMAHQKTLTRVEATHIQSGLNVLGYEIHHGVSRLGGRPLLRLPDGKNEGVLSESGLVWGTYLHGIFDADEFRRWVIDQLRSRRGMEPKNQVMCIYNPDQALDRLAEQVRSSLDLELIYKWMGLKE</sequence>
<dbReference type="EMBL" id="ACJN02000003">
    <property type="protein sequence ID" value="EFI33804.1"/>
    <property type="molecule type" value="Genomic_DNA"/>
</dbReference>
<dbReference type="PROSITE" id="PS51273">
    <property type="entry name" value="GATASE_TYPE_1"/>
    <property type="match status" value="1"/>
</dbReference>
<evidence type="ECO:0000256" key="6">
    <source>
        <dbReference type="HAMAP-Rule" id="MF_00028"/>
    </source>
</evidence>
<evidence type="ECO:0000313" key="11">
    <source>
        <dbReference type="Proteomes" id="UP000005496"/>
    </source>
</evidence>
<proteinExistence type="inferred from homology"/>
<dbReference type="InterPro" id="IPR004839">
    <property type="entry name" value="Aminotransferase_I/II_large"/>
</dbReference>
<comment type="function">
    <text evidence="6">Catalyzes amidations at positions B, D, E, and G on adenosylcobyrinic A,C-diamide. NH(2) groups are provided by glutamine, and one molecule of ATP is hydrogenolyzed for each amidation.</text>
</comment>
<feature type="active site" description="Nucleophile" evidence="6">
    <location>
        <position position="703"/>
    </location>
</feature>
<dbReference type="InterPro" id="IPR015424">
    <property type="entry name" value="PyrdxlP-dep_Trfase"/>
</dbReference>
<dbReference type="GO" id="GO:0009236">
    <property type="term" value="P:cobalamin biosynthetic process"/>
    <property type="evidence" value="ECO:0007669"/>
    <property type="project" value="UniProtKB-UniRule"/>
</dbReference>
<dbReference type="InterPro" id="IPR027417">
    <property type="entry name" value="P-loop_NTPase"/>
</dbReference>
<evidence type="ECO:0000259" key="7">
    <source>
        <dbReference type="Pfam" id="PF00155"/>
    </source>
</evidence>
<evidence type="ECO:0000256" key="1">
    <source>
        <dbReference type="ARBA" id="ARBA00003444"/>
    </source>
</evidence>
<feature type="domain" description="CobQ/CobB/MinD/ParA nucleotide binding" evidence="8">
    <location>
        <begin position="372"/>
        <end position="600"/>
    </location>
</feature>
<dbReference type="Pfam" id="PF01656">
    <property type="entry name" value="CbiA"/>
    <property type="match status" value="1"/>
</dbReference>
<dbReference type="PANTHER" id="PTHR21343:SF1">
    <property type="entry name" value="COBYRIC ACID SYNTHASE"/>
    <property type="match status" value="1"/>
</dbReference>
<evidence type="ECO:0000313" key="10">
    <source>
        <dbReference type="EMBL" id="EFI33804.1"/>
    </source>
</evidence>
<dbReference type="SUPFAM" id="SSF52317">
    <property type="entry name" value="Class I glutamine amidotransferase-like"/>
    <property type="match status" value="1"/>
</dbReference>
<comment type="pathway">
    <text evidence="2 6">Cofactor biosynthesis; adenosylcobalamin biosynthesis.</text>
</comment>
<dbReference type="NCBIfam" id="NF001989">
    <property type="entry name" value="PRK00784.1"/>
    <property type="match status" value="1"/>
</dbReference>
<dbReference type="PROSITE" id="PS51274">
    <property type="entry name" value="GATASE_COBBQ"/>
    <property type="match status" value="1"/>
</dbReference>
<dbReference type="InterPro" id="IPR015422">
    <property type="entry name" value="PyrdxlP-dep_Trfase_small"/>
</dbReference>
<dbReference type="Gene3D" id="3.40.50.880">
    <property type="match status" value="1"/>
</dbReference>
<keyword evidence="3 6" id="KW-0169">Cobalamin biosynthesis</keyword>
<comment type="catalytic activity">
    <reaction evidence="5">
        <text>O-phospho-L-threonine + H(+) = (R)-1-aminopropan-2-yl phosphate + CO2</text>
        <dbReference type="Rhea" id="RHEA:11492"/>
        <dbReference type="ChEBI" id="CHEBI:15378"/>
        <dbReference type="ChEBI" id="CHEBI:16526"/>
        <dbReference type="ChEBI" id="CHEBI:58563"/>
        <dbReference type="ChEBI" id="CHEBI:58675"/>
        <dbReference type="EC" id="4.1.1.81"/>
    </reaction>
</comment>
<dbReference type="GO" id="GO:0048472">
    <property type="term" value="F:threonine-phosphate decarboxylase activity"/>
    <property type="evidence" value="ECO:0007669"/>
    <property type="project" value="UniProtKB-EC"/>
</dbReference>
<dbReference type="Pfam" id="PF07685">
    <property type="entry name" value="GATase_3"/>
    <property type="match status" value="1"/>
</dbReference>
<dbReference type="eggNOG" id="COG0079">
    <property type="taxonomic scope" value="Bacteria"/>
</dbReference>
<feature type="active site" evidence="6">
    <location>
        <position position="799"/>
    </location>
</feature>
<dbReference type="InterPro" id="IPR005860">
    <property type="entry name" value="CobD"/>
</dbReference>
<dbReference type="InterPro" id="IPR004459">
    <property type="entry name" value="CobQ_synth"/>
</dbReference>
<dbReference type="InterPro" id="IPR047045">
    <property type="entry name" value="CobQ_N"/>
</dbReference>
<evidence type="ECO:0000256" key="2">
    <source>
        <dbReference type="ARBA" id="ARBA00004953"/>
    </source>
</evidence>
<feature type="domain" description="Aminotransferase class I/classII large" evidence="7">
    <location>
        <begin position="29"/>
        <end position="352"/>
    </location>
</feature>
<name>D6SSY8_9BACT</name>
<evidence type="ECO:0000256" key="5">
    <source>
        <dbReference type="ARBA" id="ARBA00048531"/>
    </source>
</evidence>
<keyword evidence="4 6" id="KW-0315">Glutamine amidotransferase</keyword>
<dbReference type="Pfam" id="PF00155">
    <property type="entry name" value="Aminotran_1_2"/>
    <property type="match status" value="1"/>
</dbReference>
<dbReference type="NCBIfam" id="TIGR01140">
    <property type="entry name" value="L_thr_O3P_dcar"/>
    <property type="match status" value="1"/>
</dbReference>
<dbReference type="CDD" id="cd00609">
    <property type="entry name" value="AAT_like"/>
    <property type="match status" value="1"/>
</dbReference>
<dbReference type="GO" id="GO:0015420">
    <property type="term" value="F:ABC-type vitamin B12 transporter activity"/>
    <property type="evidence" value="ECO:0007669"/>
    <property type="project" value="UniProtKB-UniRule"/>
</dbReference>
<dbReference type="SUPFAM" id="SSF52540">
    <property type="entry name" value="P-loop containing nucleoside triphosphate hydrolases"/>
    <property type="match status" value="1"/>
</dbReference>
<dbReference type="InterPro" id="IPR011698">
    <property type="entry name" value="GATase_3"/>
</dbReference>
<dbReference type="eggNOG" id="COG1492">
    <property type="taxonomic scope" value="Bacteria"/>
</dbReference>
<feature type="domain" description="CobB/CobQ-like glutamine amidotransferase" evidence="9">
    <location>
        <begin position="623"/>
        <end position="807"/>
    </location>
</feature>
<dbReference type="NCBIfam" id="TIGR00313">
    <property type="entry name" value="cobQ"/>
    <property type="match status" value="1"/>
</dbReference>
<dbReference type="PROSITE" id="PS00105">
    <property type="entry name" value="AA_TRANSFER_CLASS_1"/>
    <property type="match status" value="1"/>
</dbReference>
<dbReference type="InterPro" id="IPR029062">
    <property type="entry name" value="Class_I_gatase-like"/>
</dbReference>
<evidence type="ECO:0000256" key="4">
    <source>
        <dbReference type="ARBA" id="ARBA00022962"/>
    </source>
</evidence>